<sequence length="365" mass="38367">TYPFHHKTPAQLLLSVAALVLLGGSLERGVGTVRFLFLFSLLSSTAGFLYSVLDLVRSGDSRSPAEGLVPVTLACVALTTMRTKMTKGFLCGISFPTVALPWVLLLITSALVPHSVLPCNVVGILVGWMYGKGWLSLLNMSEVRAGALEKTVPFRLLRSIRGVKFVPASTEERRKTLLPRINPTPGSYPVQAYAPFPNVSTPNSNAGLSSEQNLSQSCNHSDGHGHGHSHSDGHGHSHSAGHSDGYGHGHSDGHGHSHSDGHSHGDGYGHGHSDGHGHSHSDGHSHGDGYGHGHSDGHGHSHSDGHSHGDGYGHGHSDGHGHSHSDGHSHGDGYGHGHGCSHSYGHGDGYGHDHGHSHSDGHSHL</sequence>
<feature type="transmembrane region" description="Helical" evidence="6">
    <location>
        <begin position="111"/>
        <end position="131"/>
    </location>
</feature>
<evidence type="ECO:0000256" key="4">
    <source>
        <dbReference type="ARBA" id="ARBA00023136"/>
    </source>
</evidence>
<dbReference type="InterPro" id="IPR035952">
    <property type="entry name" value="Rhomboid-like_sf"/>
</dbReference>
<proteinExistence type="predicted"/>
<comment type="subcellular location">
    <subcellularLocation>
        <location evidence="1">Membrane</location>
        <topology evidence="1">Multi-pass membrane protein</topology>
    </subcellularLocation>
</comment>
<feature type="region of interest" description="Disordered" evidence="5">
    <location>
        <begin position="192"/>
        <end position="334"/>
    </location>
</feature>
<dbReference type="Ensembl" id="ENSGACT00000076096.1">
    <property type="protein sequence ID" value="ENSGACP00000053834.1"/>
    <property type="gene ID" value="ENSGACG00000029022.1"/>
</dbReference>
<reference evidence="8" key="3">
    <citation type="submission" date="2025-09" db="UniProtKB">
        <authorList>
            <consortium name="Ensembl"/>
        </authorList>
    </citation>
    <scope>IDENTIFICATION</scope>
</reference>
<evidence type="ECO:0000256" key="2">
    <source>
        <dbReference type="ARBA" id="ARBA00022692"/>
    </source>
</evidence>
<feature type="compositionally biased region" description="Basic and acidic residues" evidence="5">
    <location>
        <begin position="245"/>
        <end position="334"/>
    </location>
</feature>
<accession>A0AAQ4QRA5</accession>
<reference evidence="8" key="2">
    <citation type="submission" date="2025-08" db="UniProtKB">
        <authorList>
            <consortium name="Ensembl"/>
        </authorList>
    </citation>
    <scope>IDENTIFICATION</scope>
</reference>
<protein>
    <recommendedName>
        <fullName evidence="7">Peptidase S54 rhomboid domain-containing protein</fullName>
    </recommendedName>
</protein>
<evidence type="ECO:0000256" key="1">
    <source>
        <dbReference type="ARBA" id="ARBA00004141"/>
    </source>
</evidence>
<dbReference type="SUPFAM" id="SSF144091">
    <property type="entry name" value="Rhomboid-like"/>
    <property type="match status" value="1"/>
</dbReference>
<keyword evidence="4 6" id="KW-0472">Membrane</keyword>
<evidence type="ECO:0000313" key="9">
    <source>
        <dbReference type="Proteomes" id="UP000007635"/>
    </source>
</evidence>
<feature type="transmembrane region" description="Helical" evidence="6">
    <location>
        <begin position="88"/>
        <end position="105"/>
    </location>
</feature>
<feature type="compositionally biased region" description="Basic and acidic residues" evidence="5">
    <location>
        <begin position="221"/>
        <end position="235"/>
    </location>
</feature>
<dbReference type="PANTHER" id="PTHR37612:SF19">
    <property type="entry name" value="FIBROIN HEAVY CHAIN FIB-H LIKE PROTEIN"/>
    <property type="match status" value="1"/>
</dbReference>
<evidence type="ECO:0000256" key="6">
    <source>
        <dbReference type="SAM" id="Phobius"/>
    </source>
</evidence>
<dbReference type="InterPro" id="IPR052258">
    <property type="entry name" value="Diverse_Func_Domain-Protein"/>
</dbReference>
<dbReference type="PRINTS" id="PR00334">
    <property type="entry name" value="KININOGEN"/>
</dbReference>
<evidence type="ECO:0000256" key="5">
    <source>
        <dbReference type="SAM" id="MobiDB-lite"/>
    </source>
</evidence>
<dbReference type="GeneTree" id="ENSGT00940000165977"/>
<organism evidence="8 9">
    <name type="scientific">Gasterosteus aculeatus aculeatus</name>
    <name type="common">three-spined stickleback</name>
    <dbReference type="NCBI Taxonomy" id="481459"/>
    <lineage>
        <taxon>Eukaryota</taxon>
        <taxon>Metazoa</taxon>
        <taxon>Chordata</taxon>
        <taxon>Craniata</taxon>
        <taxon>Vertebrata</taxon>
        <taxon>Euteleostomi</taxon>
        <taxon>Actinopterygii</taxon>
        <taxon>Neopterygii</taxon>
        <taxon>Teleostei</taxon>
        <taxon>Neoteleostei</taxon>
        <taxon>Acanthomorphata</taxon>
        <taxon>Eupercaria</taxon>
        <taxon>Perciformes</taxon>
        <taxon>Cottioidei</taxon>
        <taxon>Gasterosteales</taxon>
        <taxon>Gasterosteidae</taxon>
        <taxon>Gasterosteus</taxon>
    </lineage>
</organism>
<evidence type="ECO:0000313" key="8">
    <source>
        <dbReference type="Ensembl" id="ENSGACP00000053834.1"/>
    </source>
</evidence>
<dbReference type="Proteomes" id="UP000007635">
    <property type="component" value="Chromosome IX"/>
</dbReference>
<dbReference type="AlphaFoldDB" id="A0AAQ4QRA5"/>
<keyword evidence="2 6" id="KW-0812">Transmembrane</keyword>
<dbReference type="GO" id="GO:0004252">
    <property type="term" value="F:serine-type endopeptidase activity"/>
    <property type="evidence" value="ECO:0007669"/>
    <property type="project" value="InterPro"/>
</dbReference>
<evidence type="ECO:0000256" key="3">
    <source>
        <dbReference type="ARBA" id="ARBA00022989"/>
    </source>
</evidence>
<feature type="compositionally biased region" description="Polar residues" evidence="5">
    <location>
        <begin position="198"/>
        <end position="219"/>
    </location>
</feature>
<keyword evidence="9" id="KW-1185">Reference proteome</keyword>
<name>A0AAQ4QRA5_GASAC</name>
<reference evidence="8 9" key="1">
    <citation type="journal article" date="2021" name="G3 (Bethesda)">
        <title>Improved contiguity of the threespine stickleback genome using long-read sequencing.</title>
        <authorList>
            <person name="Nath S."/>
            <person name="Shaw D.E."/>
            <person name="White M.A."/>
        </authorList>
    </citation>
    <scope>NUCLEOTIDE SEQUENCE [LARGE SCALE GENOMIC DNA]</scope>
    <source>
        <strain evidence="8 9">Lake Benthic</strain>
    </source>
</reference>
<feature type="transmembrane region" description="Helical" evidence="6">
    <location>
        <begin position="35"/>
        <end position="53"/>
    </location>
</feature>
<dbReference type="PANTHER" id="PTHR37612">
    <property type="entry name" value="FIBROIN HEAVY CHAIN FIB-H LIKE PROTEIN"/>
    <property type="match status" value="1"/>
</dbReference>
<dbReference type="Pfam" id="PF01694">
    <property type="entry name" value="Rhomboid"/>
    <property type="match status" value="1"/>
</dbReference>
<dbReference type="InterPro" id="IPR002395">
    <property type="entry name" value="Kininogen"/>
</dbReference>
<keyword evidence="3 6" id="KW-1133">Transmembrane helix</keyword>
<feature type="domain" description="Peptidase S54 rhomboid" evidence="7">
    <location>
        <begin position="1"/>
        <end position="131"/>
    </location>
</feature>
<dbReference type="GO" id="GO:0016020">
    <property type="term" value="C:membrane"/>
    <property type="evidence" value="ECO:0007669"/>
    <property type="project" value="UniProtKB-SubCell"/>
</dbReference>
<dbReference type="Gene3D" id="1.20.1540.10">
    <property type="entry name" value="Rhomboid-like"/>
    <property type="match status" value="1"/>
</dbReference>
<evidence type="ECO:0000259" key="7">
    <source>
        <dbReference type="Pfam" id="PF01694"/>
    </source>
</evidence>
<dbReference type="InterPro" id="IPR022764">
    <property type="entry name" value="Peptidase_S54_rhomboid_dom"/>
</dbReference>